<evidence type="ECO:0000313" key="1">
    <source>
        <dbReference type="EMBL" id="OGI82715.1"/>
    </source>
</evidence>
<dbReference type="Gene3D" id="3.60.15.10">
    <property type="entry name" value="Ribonuclease Z/Hydroxyacylglutathione hydrolase-like"/>
    <property type="match status" value="1"/>
</dbReference>
<gene>
    <name evidence="1" type="ORF">A3B93_01040</name>
</gene>
<dbReference type="Pfam" id="PF13483">
    <property type="entry name" value="Lactamase_B_3"/>
    <property type="match status" value="1"/>
</dbReference>
<evidence type="ECO:0008006" key="3">
    <source>
        <dbReference type="Google" id="ProtNLM"/>
    </source>
</evidence>
<organism evidence="1 2">
    <name type="scientific">Candidatus Nomurabacteria bacterium RIFCSPHIGHO2_02_FULL_42_24</name>
    <dbReference type="NCBI Taxonomy" id="1801757"/>
    <lineage>
        <taxon>Bacteria</taxon>
        <taxon>Candidatus Nomuraibacteriota</taxon>
    </lineage>
</organism>
<dbReference type="Proteomes" id="UP000179880">
    <property type="component" value="Unassembled WGS sequence"/>
</dbReference>
<protein>
    <recommendedName>
        <fullName evidence="3">Lactamase</fullName>
    </recommendedName>
</protein>
<dbReference type="AlphaFoldDB" id="A0A1F6WLW4"/>
<reference evidence="1 2" key="1">
    <citation type="journal article" date="2016" name="Nat. Commun.">
        <title>Thousands of microbial genomes shed light on interconnected biogeochemical processes in an aquifer system.</title>
        <authorList>
            <person name="Anantharaman K."/>
            <person name="Brown C.T."/>
            <person name="Hug L.A."/>
            <person name="Sharon I."/>
            <person name="Castelle C.J."/>
            <person name="Probst A.J."/>
            <person name="Thomas B.C."/>
            <person name="Singh A."/>
            <person name="Wilkins M.J."/>
            <person name="Karaoz U."/>
            <person name="Brodie E.L."/>
            <person name="Williams K.H."/>
            <person name="Hubbard S.S."/>
            <person name="Banfield J.F."/>
        </authorList>
    </citation>
    <scope>NUCLEOTIDE SEQUENCE [LARGE SCALE GENOMIC DNA]</scope>
</reference>
<dbReference type="PANTHER" id="PTHR42967:SF1">
    <property type="entry name" value="MBL FOLD METALLO-HYDROLASE"/>
    <property type="match status" value="1"/>
</dbReference>
<dbReference type="InterPro" id="IPR036866">
    <property type="entry name" value="RibonucZ/Hydroxyglut_hydro"/>
</dbReference>
<dbReference type="EMBL" id="MFUH01000005">
    <property type="protein sequence ID" value="OGI82715.1"/>
    <property type="molecule type" value="Genomic_DNA"/>
</dbReference>
<proteinExistence type="predicted"/>
<dbReference type="PANTHER" id="PTHR42967">
    <property type="entry name" value="METAL DEPENDENT HYDROLASE"/>
    <property type="match status" value="1"/>
</dbReference>
<comment type="caution">
    <text evidence="1">The sequence shown here is derived from an EMBL/GenBank/DDBJ whole genome shotgun (WGS) entry which is preliminary data.</text>
</comment>
<sequence length="208" mass="23033">MIITYFGKQFFKITQGDLTIALNPVGRESRLAGQVPRFGADIALSSVNHPDYNGSSQMSHGERQPLSINSPGEYEVHGVLINGFSVPTEIDGKKYLNTIFSFKVDEMNLCFLGALKNTVLPAEVLEELDSPDVLFIPLGTLVPATVYKLATTLEAKLVIPMDYDDKSLKMFLKEAGAEDQKPEEKLMLKRKDLEEKDGDVVVLTPARQ</sequence>
<evidence type="ECO:0000313" key="2">
    <source>
        <dbReference type="Proteomes" id="UP000179880"/>
    </source>
</evidence>
<accession>A0A1F6WLW4</accession>
<name>A0A1F6WLW4_9BACT</name>